<protein>
    <submittedName>
        <fullName evidence="1">Uncharacterized protein</fullName>
    </submittedName>
</protein>
<gene>
    <name evidence="1" type="ORF">FBZ90_102242</name>
</gene>
<accession>A0A560HFS8</accession>
<evidence type="ECO:0000313" key="1">
    <source>
        <dbReference type="EMBL" id="TWB45285.1"/>
    </source>
</evidence>
<dbReference type="AlphaFoldDB" id="A0A560HFS8"/>
<dbReference type="Gene3D" id="3.10.450.530">
    <property type="entry name" value="Ribonuclease toxin, BrnT, of type II toxin-antitoxin system"/>
    <property type="match status" value="1"/>
</dbReference>
<dbReference type="EMBL" id="VITR01000002">
    <property type="protein sequence ID" value="TWB45285.1"/>
    <property type="molecule type" value="Genomic_DNA"/>
</dbReference>
<dbReference type="OrthoDB" id="839663at2"/>
<name>A0A560HFS8_9PROT</name>
<sequence>MRWTWDPKKAEANFRKHKVGFELAALALDDPYALTMEDPYPDEERWDTVCSVVKGAADLILFVVHTLPDDGGGAAGRIISARKATARERADYEAG</sequence>
<dbReference type="InterPro" id="IPR038573">
    <property type="entry name" value="BrnT_sf"/>
</dbReference>
<dbReference type="Pfam" id="PF04365">
    <property type="entry name" value="BrnT_toxin"/>
    <property type="match status" value="1"/>
</dbReference>
<dbReference type="Proteomes" id="UP000315751">
    <property type="component" value="Unassembled WGS sequence"/>
</dbReference>
<organism evidence="1 2">
    <name type="scientific">Nitrospirillum amazonense</name>
    <dbReference type="NCBI Taxonomy" id="28077"/>
    <lineage>
        <taxon>Bacteria</taxon>
        <taxon>Pseudomonadati</taxon>
        <taxon>Pseudomonadota</taxon>
        <taxon>Alphaproteobacteria</taxon>
        <taxon>Rhodospirillales</taxon>
        <taxon>Azospirillaceae</taxon>
        <taxon>Nitrospirillum</taxon>
    </lineage>
</organism>
<proteinExistence type="predicted"/>
<keyword evidence="2" id="KW-1185">Reference proteome</keyword>
<dbReference type="RefSeq" id="WP_145729690.1">
    <property type="nucleotide sequence ID" value="NZ_VITR01000002.1"/>
</dbReference>
<dbReference type="InterPro" id="IPR007460">
    <property type="entry name" value="BrnT_toxin"/>
</dbReference>
<evidence type="ECO:0000313" key="2">
    <source>
        <dbReference type="Proteomes" id="UP000315751"/>
    </source>
</evidence>
<comment type="caution">
    <text evidence="1">The sequence shown here is derived from an EMBL/GenBank/DDBJ whole genome shotgun (WGS) entry which is preliminary data.</text>
</comment>
<reference evidence="1 2" key="1">
    <citation type="submission" date="2019-06" db="EMBL/GenBank/DDBJ databases">
        <title>Genomic Encyclopedia of Type Strains, Phase IV (KMG-V): Genome sequencing to study the core and pangenomes of soil and plant-associated prokaryotes.</title>
        <authorList>
            <person name="Whitman W."/>
        </authorList>
    </citation>
    <scope>NUCLEOTIDE SEQUENCE [LARGE SCALE GENOMIC DNA]</scope>
    <source>
        <strain evidence="1 2">BR 11622</strain>
    </source>
</reference>